<dbReference type="PANTHER" id="PTHR40626">
    <property type="entry name" value="MIP31509P"/>
    <property type="match status" value="1"/>
</dbReference>
<dbReference type="GO" id="GO:0005634">
    <property type="term" value="C:nucleus"/>
    <property type="evidence" value="ECO:0007669"/>
    <property type="project" value="UniProtKB-SubCell"/>
</dbReference>
<dbReference type="OrthoDB" id="654211at2759"/>
<dbReference type="InterPro" id="IPR013087">
    <property type="entry name" value="Znf_C2H2_type"/>
</dbReference>
<comment type="subcellular location">
    <subcellularLocation>
        <location evidence="1">Nucleus</location>
    </subcellularLocation>
</comment>
<dbReference type="PROSITE" id="PS50157">
    <property type="entry name" value="ZINC_FINGER_C2H2_2"/>
    <property type="match status" value="1"/>
</dbReference>
<accession>A0A1V6TZG4</accession>
<dbReference type="Pfam" id="PF04082">
    <property type="entry name" value="Fungal_trans"/>
    <property type="match status" value="1"/>
</dbReference>
<protein>
    <recommendedName>
        <fullName evidence="8">C2H2-type domain-containing protein</fullName>
    </recommendedName>
</protein>
<dbReference type="STRING" id="254877.A0A1V6TZG4"/>
<dbReference type="GO" id="GO:0000981">
    <property type="term" value="F:DNA-binding transcription factor activity, RNA polymerase II-specific"/>
    <property type="evidence" value="ECO:0007669"/>
    <property type="project" value="InterPro"/>
</dbReference>
<dbReference type="GO" id="GO:0000978">
    <property type="term" value="F:RNA polymerase II cis-regulatory region sequence-specific DNA binding"/>
    <property type="evidence" value="ECO:0007669"/>
    <property type="project" value="InterPro"/>
</dbReference>
<evidence type="ECO:0000256" key="6">
    <source>
        <dbReference type="ARBA" id="ARBA00023242"/>
    </source>
</evidence>
<dbReference type="InterPro" id="IPR051059">
    <property type="entry name" value="VerF-like"/>
</dbReference>
<evidence type="ECO:0000256" key="1">
    <source>
        <dbReference type="ARBA" id="ARBA00004123"/>
    </source>
</evidence>
<dbReference type="GO" id="GO:0006351">
    <property type="term" value="P:DNA-templated transcription"/>
    <property type="evidence" value="ECO:0007669"/>
    <property type="project" value="InterPro"/>
</dbReference>
<name>A0A1V6TZG4_9EURO</name>
<keyword evidence="4 7" id="KW-0863">Zinc-finger</keyword>
<dbReference type="GO" id="GO:0008270">
    <property type="term" value="F:zinc ion binding"/>
    <property type="evidence" value="ECO:0007669"/>
    <property type="project" value="UniProtKB-KW"/>
</dbReference>
<dbReference type="PROSITE" id="PS00028">
    <property type="entry name" value="ZINC_FINGER_C2H2_1"/>
    <property type="match status" value="1"/>
</dbReference>
<reference evidence="10" key="1">
    <citation type="journal article" date="2017" name="Nat. Microbiol.">
        <title>Global analysis of biosynthetic gene clusters reveals vast potential of secondary metabolite production in Penicillium species.</title>
        <authorList>
            <person name="Nielsen J.C."/>
            <person name="Grijseels S."/>
            <person name="Prigent S."/>
            <person name="Ji B."/>
            <person name="Dainat J."/>
            <person name="Nielsen K.F."/>
            <person name="Frisvad J.C."/>
            <person name="Workman M."/>
            <person name="Nielsen J."/>
        </authorList>
    </citation>
    <scope>NUCLEOTIDE SEQUENCE [LARGE SCALE GENOMIC DNA]</scope>
    <source>
        <strain evidence="10">IBT 14082</strain>
    </source>
</reference>
<evidence type="ECO:0000256" key="2">
    <source>
        <dbReference type="ARBA" id="ARBA00022723"/>
    </source>
</evidence>
<dbReference type="AlphaFoldDB" id="A0A1V6TZG4"/>
<evidence type="ECO:0000256" key="7">
    <source>
        <dbReference type="PROSITE-ProRule" id="PRU00042"/>
    </source>
</evidence>
<keyword evidence="5" id="KW-0862">Zinc</keyword>
<dbReference type="Proteomes" id="UP000191342">
    <property type="component" value="Unassembled WGS sequence"/>
</dbReference>
<sequence>MDEWSCEVCFTTFSRPEHLKRHSASHDNARPYVCTCGNSFKRKDALRRHERTCGSRGSCKAESHSEHQEYVNPDEIHQPKRVCLATNTYGDAISPILDDTQVLDSTLPPFNLSTIPGDLPLERESKVANISPQQHLVNENSVSYHTDNSPSLSDPFLDPTNLLQNMPSPLDFSTLDLLFSSQITSDIIQAERLEHLAYFTSSMGMSTFTDRELFRWRQKLVANAYEDKVTSTGRQASKAHQGIASLQVSDPLAPKSLELLQNLRNVICNKRNNDVIIFDWSSETHDQCQIFFSTPNIRRFLEYFWSLWYPNCPIIHKLLFDPHIAIPELLSVMVVIGACLSPYQEDIKAAKKWFDSIEELIFSHECFRDNPSPRSNDLAWKKERLQSIQAGYLVCSLQKREGPGEAQARIRRYRHASMVTLARHLGIGNASHRHLKVHDGSQAWWQQFAEEEEIMRTIIFIFLIDAALVIFHNSPPRIMVSELKMDVSCPEACFQAESATECLSHFEKWTTTRFWRRRLSIVSVVRQICQAKIDDDLVEEFSIIGTLNLFTMVQAIHSLMFHLQNSLIFETTLAPVQTGLENWRRIWDKRIPEDSNTPETPETIWKLIGFLRHASEFWHLARIKSAKIISVADDDQTEDEDTHEASRFDHTDMGDVNGLIMEYRRMNLGVV</sequence>
<keyword evidence="6" id="KW-0539">Nucleus</keyword>
<evidence type="ECO:0000256" key="4">
    <source>
        <dbReference type="ARBA" id="ARBA00022771"/>
    </source>
</evidence>
<evidence type="ECO:0000313" key="10">
    <source>
        <dbReference type="Proteomes" id="UP000191342"/>
    </source>
</evidence>
<dbReference type="InterPro" id="IPR007219">
    <property type="entry name" value="XnlR_reg_dom"/>
</dbReference>
<comment type="caution">
    <text evidence="9">The sequence shown here is derived from an EMBL/GenBank/DDBJ whole genome shotgun (WGS) entry which is preliminary data.</text>
</comment>
<dbReference type="CDD" id="cd12148">
    <property type="entry name" value="fungal_TF_MHR"/>
    <property type="match status" value="1"/>
</dbReference>
<keyword evidence="10" id="KW-1185">Reference proteome</keyword>
<evidence type="ECO:0000256" key="5">
    <source>
        <dbReference type="ARBA" id="ARBA00022833"/>
    </source>
</evidence>
<keyword evidence="3" id="KW-0677">Repeat</keyword>
<dbReference type="Gene3D" id="3.30.160.60">
    <property type="entry name" value="Classic Zinc Finger"/>
    <property type="match status" value="2"/>
</dbReference>
<dbReference type="SUPFAM" id="SSF57667">
    <property type="entry name" value="beta-beta-alpha zinc fingers"/>
    <property type="match status" value="1"/>
</dbReference>
<evidence type="ECO:0000256" key="3">
    <source>
        <dbReference type="ARBA" id="ARBA00022737"/>
    </source>
</evidence>
<dbReference type="InterPro" id="IPR036236">
    <property type="entry name" value="Znf_C2H2_sf"/>
</dbReference>
<organism evidence="9 10">
    <name type="scientific">Penicillium flavigenum</name>
    <dbReference type="NCBI Taxonomy" id="254877"/>
    <lineage>
        <taxon>Eukaryota</taxon>
        <taxon>Fungi</taxon>
        <taxon>Dikarya</taxon>
        <taxon>Ascomycota</taxon>
        <taxon>Pezizomycotina</taxon>
        <taxon>Eurotiomycetes</taxon>
        <taxon>Eurotiomycetidae</taxon>
        <taxon>Eurotiales</taxon>
        <taxon>Aspergillaceae</taxon>
        <taxon>Penicillium</taxon>
    </lineage>
</organism>
<proteinExistence type="predicted"/>
<keyword evidence="2" id="KW-0479">Metal-binding</keyword>
<dbReference type="GO" id="GO:0000785">
    <property type="term" value="C:chromatin"/>
    <property type="evidence" value="ECO:0007669"/>
    <property type="project" value="TreeGrafter"/>
</dbReference>
<dbReference type="EMBL" id="MLQL01000002">
    <property type="protein sequence ID" value="OQE30973.1"/>
    <property type="molecule type" value="Genomic_DNA"/>
</dbReference>
<evidence type="ECO:0000313" key="9">
    <source>
        <dbReference type="EMBL" id="OQE30973.1"/>
    </source>
</evidence>
<feature type="domain" description="C2H2-type" evidence="8">
    <location>
        <begin position="4"/>
        <end position="31"/>
    </location>
</feature>
<gene>
    <name evidence="9" type="ORF">PENFLA_c002G00743</name>
</gene>
<dbReference type="PANTHER" id="PTHR40626:SF3">
    <property type="entry name" value="TRANSCRIPTION FACTOR WITH C2H2 AND ZN(2)-CYS(6) DNA BINDING DOMAIN (EUROFUNG)-RELATED"/>
    <property type="match status" value="1"/>
</dbReference>
<evidence type="ECO:0000259" key="8">
    <source>
        <dbReference type="PROSITE" id="PS50157"/>
    </source>
</evidence>